<keyword evidence="5" id="KW-0677">Repeat</keyword>
<dbReference type="InterPro" id="IPR001343">
    <property type="entry name" value="Hemolysn_Ca-bd"/>
</dbReference>
<evidence type="ECO:0000259" key="8">
    <source>
        <dbReference type="PROSITE" id="PS51272"/>
    </source>
</evidence>
<evidence type="ECO:0000256" key="6">
    <source>
        <dbReference type="ARBA" id="ARBA00023026"/>
    </source>
</evidence>
<keyword evidence="7" id="KW-0472">Membrane</keyword>
<evidence type="ECO:0000256" key="5">
    <source>
        <dbReference type="ARBA" id="ARBA00022737"/>
    </source>
</evidence>
<dbReference type="HOGENOM" id="CLU_504146_0_0_5"/>
<dbReference type="PROSITE" id="PS51272">
    <property type="entry name" value="SLH"/>
    <property type="match status" value="1"/>
</dbReference>
<dbReference type="PANTHER" id="PTHR38340">
    <property type="entry name" value="S-LAYER PROTEIN"/>
    <property type="match status" value="1"/>
</dbReference>
<dbReference type="InterPro" id="IPR003995">
    <property type="entry name" value="RTX_toxin_determinant-A"/>
</dbReference>
<dbReference type="GO" id="GO:0016020">
    <property type="term" value="C:membrane"/>
    <property type="evidence" value="ECO:0007669"/>
    <property type="project" value="UniProtKB-SubCell"/>
</dbReference>
<name>I4Z2F7_9HYPH</name>
<dbReference type="PRINTS" id="PR01488">
    <property type="entry name" value="RTXTOXINA"/>
</dbReference>
<evidence type="ECO:0000256" key="7">
    <source>
        <dbReference type="ARBA" id="ARBA00023136"/>
    </source>
</evidence>
<gene>
    <name evidence="9" type="ORF">MicloDRAFT_00009500</name>
</gene>
<keyword evidence="4" id="KW-0800">Toxin</keyword>
<keyword evidence="6" id="KW-0843">Virulence</keyword>
<evidence type="ECO:0000313" key="9">
    <source>
        <dbReference type="EMBL" id="EIM30399.1"/>
    </source>
</evidence>
<keyword evidence="3" id="KW-0964">Secreted</keyword>
<evidence type="ECO:0000256" key="3">
    <source>
        <dbReference type="ARBA" id="ARBA00022525"/>
    </source>
</evidence>
<dbReference type="InterPro" id="IPR018511">
    <property type="entry name" value="Hemolysin-typ_Ca-bd_CS"/>
</dbReference>
<organism evidence="9 10">
    <name type="scientific">Microvirga lotononidis</name>
    <dbReference type="NCBI Taxonomy" id="864069"/>
    <lineage>
        <taxon>Bacteria</taxon>
        <taxon>Pseudomonadati</taxon>
        <taxon>Pseudomonadota</taxon>
        <taxon>Alphaproteobacteria</taxon>
        <taxon>Hyphomicrobiales</taxon>
        <taxon>Methylobacteriaceae</taxon>
        <taxon>Microvirga</taxon>
    </lineage>
</organism>
<dbReference type="AlphaFoldDB" id="I4Z2F7"/>
<dbReference type="EMBL" id="JH660638">
    <property type="protein sequence ID" value="EIM30399.1"/>
    <property type="molecule type" value="Genomic_DNA"/>
</dbReference>
<evidence type="ECO:0000256" key="1">
    <source>
        <dbReference type="ARBA" id="ARBA00004370"/>
    </source>
</evidence>
<dbReference type="SUPFAM" id="SSF51120">
    <property type="entry name" value="beta-Roll"/>
    <property type="match status" value="3"/>
</dbReference>
<evidence type="ECO:0000256" key="2">
    <source>
        <dbReference type="ARBA" id="ARBA00004613"/>
    </source>
</evidence>
<dbReference type="GO" id="GO:0090729">
    <property type="term" value="F:toxin activity"/>
    <property type="evidence" value="ECO:0007669"/>
    <property type="project" value="UniProtKB-KW"/>
</dbReference>
<dbReference type="GO" id="GO:0005576">
    <property type="term" value="C:extracellular region"/>
    <property type="evidence" value="ECO:0007669"/>
    <property type="project" value="UniProtKB-SubCell"/>
</dbReference>
<evidence type="ECO:0000313" key="10">
    <source>
        <dbReference type="Proteomes" id="UP000003947"/>
    </source>
</evidence>
<sequence>MTPNSTTGSLIDGAEVVSSLVDMIAGAKTKLIQVSAIQSGRVDDTGSSLFADIPLDTSEGKAALLAKLAEGSGLLANIHTVDGQFDPTSNITREDLAVLLARILKLEMFKPTGTPSFSDVAPGVSDWTVNYVKQAVEAGLVNAVSSVELTGVASRDTILNGLPTYNNLMVLDASSDGVHRRVEINNVGFIALKGVADIYGGNGAQFIVADGASQRIVMGADDDTMHGGGGDDYVGSLGGNDELHGDEGNDTISGGIGNDTLDGGTGIDIMYGGEGDDTYIVDTASDQVIEYRGEGIDTLRSSVSYMLENANVENLVLTGNGAYGYGNGVANRMTASDAGSVLYGWGGNDTLWGGASRDRLYGGSGDDRLYGNGGNDRLYGGTGKDRLEGGTGRDYLAGDSGNDILKGGDGHDTINGGSGNDVIYGGTGKDILTGGTGRDTFVFDTKLGKGEIDTIRDFNPWEDTIRLENAVFTNIGPKGHLAWNAFHYGTHAADADDRIIYDWFSGALYYDEDGAGGAAQVQFARIDKHVFLTVNDFVII</sequence>
<evidence type="ECO:0000256" key="4">
    <source>
        <dbReference type="ARBA" id="ARBA00022656"/>
    </source>
</evidence>
<reference evidence="9 10" key="1">
    <citation type="submission" date="2012-02" db="EMBL/GenBank/DDBJ databases">
        <title>Improved High-Quality Draft sequence of Microvirga sp. WSM3557.</title>
        <authorList>
            <consortium name="US DOE Joint Genome Institute"/>
            <person name="Lucas S."/>
            <person name="Han J."/>
            <person name="Lapidus A."/>
            <person name="Cheng J.-F."/>
            <person name="Goodwin L."/>
            <person name="Pitluck S."/>
            <person name="Peters L."/>
            <person name="Zhang X."/>
            <person name="Detter J.C."/>
            <person name="Han C."/>
            <person name="Tapia R."/>
            <person name="Land M."/>
            <person name="Hauser L."/>
            <person name="Kyrpides N."/>
            <person name="Ivanova N."/>
            <person name="Pagani I."/>
            <person name="Brau L."/>
            <person name="Yates R."/>
            <person name="O'Hara G."/>
            <person name="Rui T."/>
            <person name="Howieson J."/>
            <person name="Reeve W."/>
            <person name="Woyke T."/>
        </authorList>
    </citation>
    <scope>NUCLEOTIDE SEQUENCE [LARGE SCALE GENOMIC DNA]</scope>
    <source>
        <strain evidence="9 10">WSM3557</strain>
    </source>
</reference>
<proteinExistence type="predicted"/>
<protein>
    <submittedName>
        <fullName evidence="9">Putative calcium-binding protein</fullName>
    </submittedName>
</protein>
<dbReference type="PATRIC" id="fig|864069.3.peg.1061"/>
<dbReference type="RefSeq" id="WP_009489588.1">
    <property type="nucleotide sequence ID" value="NZ_CP141049.1"/>
</dbReference>
<dbReference type="Proteomes" id="UP000003947">
    <property type="component" value="Unassembled WGS sequence"/>
</dbReference>
<dbReference type="STRING" id="864069.MicloDRAFT_00009500"/>
<comment type="subcellular location">
    <subcellularLocation>
        <location evidence="1">Membrane</location>
    </subcellularLocation>
    <subcellularLocation>
        <location evidence="2">Secreted</location>
    </subcellularLocation>
</comment>
<dbReference type="PANTHER" id="PTHR38340:SF1">
    <property type="entry name" value="S-LAYER PROTEIN"/>
    <property type="match status" value="1"/>
</dbReference>
<dbReference type="InterPro" id="IPR001119">
    <property type="entry name" value="SLH_dom"/>
</dbReference>
<dbReference type="PRINTS" id="PR00313">
    <property type="entry name" value="CABNDNGRPT"/>
</dbReference>
<dbReference type="Pfam" id="PF00353">
    <property type="entry name" value="HemolysinCabind"/>
    <property type="match status" value="4"/>
</dbReference>
<dbReference type="InterPro" id="IPR011049">
    <property type="entry name" value="Serralysin-like_metalloprot_C"/>
</dbReference>
<accession>I4Z2F7</accession>
<dbReference type="InterPro" id="IPR050557">
    <property type="entry name" value="RTX_toxin/Mannuronan_C5-epim"/>
</dbReference>
<dbReference type="eggNOG" id="COG2931">
    <property type="taxonomic scope" value="Bacteria"/>
</dbReference>
<dbReference type="PROSITE" id="PS00330">
    <property type="entry name" value="HEMOLYSIN_CALCIUM"/>
    <property type="match status" value="5"/>
</dbReference>
<dbReference type="GO" id="GO:0005509">
    <property type="term" value="F:calcium ion binding"/>
    <property type="evidence" value="ECO:0007669"/>
    <property type="project" value="InterPro"/>
</dbReference>
<dbReference type="Gene3D" id="2.150.10.10">
    <property type="entry name" value="Serralysin-like metalloprotease, C-terminal"/>
    <property type="match status" value="3"/>
</dbReference>
<keyword evidence="10" id="KW-1185">Reference proteome</keyword>
<feature type="domain" description="SLH" evidence="8">
    <location>
        <begin position="47"/>
        <end position="114"/>
    </location>
</feature>